<dbReference type="SUPFAM" id="SSF55729">
    <property type="entry name" value="Acyl-CoA N-acyltransferases (Nat)"/>
    <property type="match status" value="1"/>
</dbReference>
<dbReference type="GO" id="GO:0016747">
    <property type="term" value="F:acyltransferase activity, transferring groups other than amino-acyl groups"/>
    <property type="evidence" value="ECO:0007669"/>
    <property type="project" value="InterPro"/>
</dbReference>
<dbReference type="RefSeq" id="WP_138127246.1">
    <property type="nucleotide sequence ID" value="NZ_SWLG01000009.1"/>
</dbReference>
<organism evidence="2 3">
    <name type="scientific">Exobacillus caeni</name>
    <dbReference type="NCBI Taxonomy" id="2574798"/>
    <lineage>
        <taxon>Bacteria</taxon>
        <taxon>Bacillati</taxon>
        <taxon>Bacillota</taxon>
        <taxon>Bacilli</taxon>
        <taxon>Bacillales</taxon>
        <taxon>Guptibacillaceae</taxon>
        <taxon>Exobacillus</taxon>
    </lineage>
</organism>
<dbReference type="AlphaFoldDB" id="A0A5R9F232"/>
<dbReference type="CDD" id="cd04301">
    <property type="entry name" value="NAT_SF"/>
    <property type="match status" value="1"/>
</dbReference>
<protein>
    <submittedName>
        <fullName evidence="2">GNAT family N-acetyltransferase</fullName>
    </submittedName>
</protein>
<accession>A0A5R9F232</accession>
<feature type="domain" description="N-acetyltransferase" evidence="1">
    <location>
        <begin position="1"/>
        <end position="147"/>
    </location>
</feature>
<name>A0A5R9F232_9BACL</name>
<keyword evidence="3" id="KW-1185">Reference proteome</keyword>
<dbReference type="PROSITE" id="PS51186">
    <property type="entry name" value="GNAT"/>
    <property type="match status" value="1"/>
</dbReference>
<proteinExistence type="predicted"/>
<dbReference type="Gene3D" id="3.40.630.30">
    <property type="match status" value="1"/>
</dbReference>
<gene>
    <name evidence="2" type="ORF">FCL54_13770</name>
</gene>
<evidence type="ECO:0000313" key="3">
    <source>
        <dbReference type="Proteomes" id="UP000308230"/>
    </source>
</evidence>
<dbReference type="Pfam" id="PF00583">
    <property type="entry name" value="Acetyltransf_1"/>
    <property type="match status" value="1"/>
</dbReference>
<keyword evidence="2" id="KW-0808">Transferase</keyword>
<reference evidence="2 3" key="1">
    <citation type="submission" date="2019-04" db="EMBL/GenBank/DDBJ databases">
        <title>Bacillus caeni sp. nov., a bacterium isolated from mangrove sediment.</title>
        <authorList>
            <person name="Huang H."/>
            <person name="Mo K."/>
            <person name="Hu Y."/>
        </authorList>
    </citation>
    <scope>NUCLEOTIDE SEQUENCE [LARGE SCALE GENOMIC DNA]</scope>
    <source>
        <strain evidence="2 3">HB172195</strain>
    </source>
</reference>
<dbReference type="Proteomes" id="UP000308230">
    <property type="component" value="Unassembled WGS sequence"/>
</dbReference>
<evidence type="ECO:0000313" key="2">
    <source>
        <dbReference type="EMBL" id="TLS36589.1"/>
    </source>
</evidence>
<comment type="caution">
    <text evidence="2">The sequence shown here is derived from an EMBL/GenBank/DDBJ whole genome shotgun (WGS) entry which is preliminary data.</text>
</comment>
<dbReference type="EMBL" id="SWLG01000009">
    <property type="protein sequence ID" value="TLS36589.1"/>
    <property type="molecule type" value="Genomic_DNA"/>
</dbReference>
<evidence type="ECO:0000259" key="1">
    <source>
        <dbReference type="PROSITE" id="PS51186"/>
    </source>
</evidence>
<dbReference type="OrthoDB" id="9812289at2"/>
<sequence>MEYKHYIQELPPASELDQIFRLNQEIFGNLNKESILSSLKKKENASIFLAIDESVIAYKIGYERKSGHYYSWLGGVSPAYREKGIASTLMKKQHDWCLQTGYQSIQTKTKNKWKGMLILNLKYGFDIIGTYTDEKGEPKIILQKILREKL</sequence>
<dbReference type="InterPro" id="IPR000182">
    <property type="entry name" value="GNAT_dom"/>
</dbReference>
<dbReference type="InterPro" id="IPR016181">
    <property type="entry name" value="Acyl_CoA_acyltransferase"/>
</dbReference>